<dbReference type="NCBIfam" id="TIGR01126">
    <property type="entry name" value="pdi_dom"/>
    <property type="match status" value="2"/>
</dbReference>
<evidence type="ECO:0000256" key="8">
    <source>
        <dbReference type="ARBA" id="ARBA00023284"/>
    </source>
</evidence>
<gene>
    <name evidence="12" type="ORF">HYPSUDRAFT_36578</name>
</gene>
<dbReference type="Pfam" id="PF07749">
    <property type="entry name" value="ERp29"/>
    <property type="match status" value="1"/>
</dbReference>
<dbReference type="GO" id="GO:0003756">
    <property type="term" value="F:protein disulfide isomerase activity"/>
    <property type="evidence" value="ECO:0007669"/>
    <property type="project" value="UniProtKB-EC"/>
</dbReference>
<keyword evidence="8" id="KW-0676">Redox-active center</keyword>
<dbReference type="SUPFAM" id="SSF52833">
    <property type="entry name" value="Thioredoxin-like"/>
    <property type="match status" value="2"/>
</dbReference>
<dbReference type="PANTHER" id="PTHR45672">
    <property type="entry name" value="PROTEIN DISULFIDE-ISOMERASE C17H9.14C-RELATED"/>
    <property type="match status" value="1"/>
</dbReference>
<dbReference type="InterPro" id="IPR036249">
    <property type="entry name" value="Thioredoxin-like_sf"/>
</dbReference>
<comment type="similarity">
    <text evidence="2 9">Belongs to the protein disulfide isomerase family.</text>
</comment>
<evidence type="ECO:0000313" key="13">
    <source>
        <dbReference type="Proteomes" id="UP000054270"/>
    </source>
</evidence>
<keyword evidence="7" id="KW-0413">Isomerase</keyword>
<evidence type="ECO:0000256" key="9">
    <source>
        <dbReference type="RuleBase" id="RU004208"/>
    </source>
</evidence>
<evidence type="ECO:0000313" key="12">
    <source>
        <dbReference type="EMBL" id="KJA26303.1"/>
    </source>
</evidence>
<evidence type="ECO:0000256" key="3">
    <source>
        <dbReference type="ARBA" id="ARBA00012723"/>
    </source>
</evidence>
<evidence type="ECO:0000256" key="2">
    <source>
        <dbReference type="ARBA" id="ARBA00006347"/>
    </source>
</evidence>
<dbReference type="InterPro" id="IPR005788">
    <property type="entry name" value="PDI_thioredoxin-like_dom"/>
</dbReference>
<name>A0A0D2MQN1_HYPSF</name>
<dbReference type="OMA" id="FINEHAG"/>
<dbReference type="PRINTS" id="PR00421">
    <property type="entry name" value="THIOREDOXIN"/>
</dbReference>
<dbReference type="PROSITE" id="PS51352">
    <property type="entry name" value="THIOREDOXIN_2"/>
    <property type="match status" value="2"/>
</dbReference>
<dbReference type="EMBL" id="KN817528">
    <property type="protein sequence ID" value="KJA26303.1"/>
    <property type="molecule type" value="Genomic_DNA"/>
</dbReference>
<dbReference type="InterPro" id="IPR051063">
    <property type="entry name" value="PDI"/>
</dbReference>
<accession>A0A0D2MQN1</accession>
<dbReference type="STRING" id="945553.A0A0D2MQN1"/>
<keyword evidence="6" id="KW-1015">Disulfide bond</keyword>
<dbReference type="Gene3D" id="3.40.30.10">
    <property type="entry name" value="Glutaredoxin"/>
    <property type="match status" value="2"/>
</dbReference>
<dbReference type="GO" id="GO:0005783">
    <property type="term" value="C:endoplasmic reticulum"/>
    <property type="evidence" value="ECO:0007669"/>
    <property type="project" value="InterPro"/>
</dbReference>
<dbReference type="PROSITE" id="PS00194">
    <property type="entry name" value="THIOREDOXIN_1"/>
    <property type="match status" value="2"/>
</dbReference>
<evidence type="ECO:0000256" key="5">
    <source>
        <dbReference type="ARBA" id="ARBA00022737"/>
    </source>
</evidence>
<evidence type="ECO:0000256" key="4">
    <source>
        <dbReference type="ARBA" id="ARBA00022729"/>
    </source>
</evidence>
<keyword evidence="5" id="KW-0677">Repeat</keyword>
<dbReference type="EC" id="5.3.4.1" evidence="3"/>
<evidence type="ECO:0000256" key="7">
    <source>
        <dbReference type="ARBA" id="ARBA00023235"/>
    </source>
</evidence>
<protein>
    <recommendedName>
        <fullName evidence="3">protein disulfide-isomerase</fullName>
        <ecNumber evidence="3">5.3.4.1</ecNumber>
    </recommendedName>
</protein>
<sequence length="373" mass="40306">MLLSISVFVSALLAGASASNVLDLVPDNFDSIVGQGTPALVEFFAPWCGHCKNLAPIYEELADAFVHAKGKVVIAKVDADGEGKPLGQKYGVTGFPTLKWFDGMGAEEKYEGGRDLESLAGFITSKTGIKSKIAGPPPTDVVVLDSNTFDDVVLDRTKDVLVTFTAPWCGHCKKLKPFYEKVATTFKPETNCVVANIDADDKKNAKVRAKYEIGAFPTILFFPKENKEDPDDYEGGRTEEDIVEFLNKKCGTQRAVGGGLNDEAGLLPELDVLAHKFFAASGAARDSVYQEALTISAAAGAASKHYIRVMEKVANGTAGYVEKETKRLGSILEKRNLAPSKLDEIKVKANILKSFVEDRSAAKETVAREESEL</sequence>
<comment type="catalytic activity">
    <reaction evidence="1">
        <text>Catalyzes the rearrangement of -S-S- bonds in proteins.</text>
        <dbReference type="EC" id="5.3.4.1"/>
    </reaction>
</comment>
<dbReference type="InterPro" id="IPR013766">
    <property type="entry name" value="Thioredoxin_domain"/>
</dbReference>
<dbReference type="InterPro" id="IPR036356">
    <property type="entry name" value="ERp29_C_sf"/>
</dbReference>
<feature type="signal peptide" evidence="10">
    <location>
        <begin position="1"/>
        <end position="18"/>
    </location>
</feature>
<dbReference type="AlphaFoldDB" id="A0A0D2MQN1"/>
<feature type="domain" description="Thioredoxin" evidence="11">
    <location>
        <begin position="129"/>
        <end position="251"/>
    </location>
</feature>
<proteinExistence type="inferred from homology"/>
<dbReference type="CDD" id="cd02998">
    <property type="entry name" value="PDI_a_ERp38"/>
    <property type="match status" value="2"/>
</dbReference>
<evidence type="ECO:0000259" key="11">
    <source>
        <dbReference type="PROSITE" id="PS51352"/>
    </source>
</evidence>
<dbReference type="InterPro" id="IPR011679">
    <property type="entry name" value="ERp29_C"/>
</dbReference>
<dbReference type="SUPFAM" id="SSF47933">
    <property type="entry name" value="ERP29 C domain-like"/>
    <property type="match status" value="1"/>
</dbReference>
<dbReference type="GO" id="GO:0006457">
    <property type="term" value="P:protein folding"/>
    <property type="evidence" value="ECO:0007669"/>
    <property type="project" value="TreeGrafter"/>
</dbReference>
<feature type="domain" description="Thioredoxin" evidence="11">
    <location>
        <begin position="7"/>
        <end position="128"/>
    </location>
</feature>
<evidence type="ECO:0000256" key="1">
    <source>
        <dbReference type="ARBA" id="ARBA00001182"/>
    </source>
</evidence>
<dbReference type="Pfam" id="PF00085">
    <property type="entry name" value="Thioredoxin"/>
    <property type="match status" value="2"/>
</dbReference>
<feature type="chain" id="PRO_5002247159" description="protein disulfide-isomerase" evidence="10">
    <location>
        <begin position="19"/>
        <end position="373"/>
    </location>
</feature>
<keyword evidence="13" id="KW-1185">Reference proteome</keyword>
<dbReference type="InterPro" id="IPR017937">
    <property type="entry name" value="Thioredoxin_CS"/>
</dbReference>
<dbReference type="Gene3D" id="1.20.1150.12">
    <property type="entry name" value="Endoplasmic reticulum resident protein 29, C-terminal domain"/>
    <property type="match status" value="1"/>
</dbReference>
<dbReference type="Proteomes" id="UP000054270">
    <property type="component" value="Unassembled WGS sequence"/>
</dbReference>
<keyword evidence="4 10" id="KW-0732">Signal</keyword>
<reference evidence="13" key="1">
    <citation type="submission" date="2014-04" db="EMBL/GenBank/DDBJ databases">
        <title>Evolutionary Origins and Diversification of the Mycorrhizal Mutualists.</title>
        <authorList>
            <consortium name="DOE Joint Genome Institute"/>
            <consortium name="Mycorrhizal Genomics Consortium"/>
            <person name="Kohler A."/>
            <person name="Kuo A."/>
            <person name="Nagy L.G."/>
            <person name="Floudas D."/>
            <person name="Copeland A."/>
            <person name="Barry K.W."/>
            <person name="Cichocki N."/>
            <person name="Veneault-Fourrey C."/>
            <person name="LaButti K."/>
            <person name="Lindquist E.A."/>
            <person name="Lipzen A."/>
            <person name="Lundell T."/>
            <person name="Morin E."/>
            <person name="Murat C."/>
            <person name="Riley R."/>
            <person name="Ohm R."/>
            <person name="Sun H."/>
            <person name="Tunlid A."/>
            <person name="Henrissat B."/>
            <person name="Grigoriev I.V."/>
            <person name="Hibbett D.S."/>
            <person name="Martin F."/>
        </authorList>
    </citation>
    <scope>NUCLEOTIDE SEQUENCE [LARGE SCALE GENOMIC DNA]</scope>
    <source>
        <strain evidence="13">FD-334 SS-4</strain>
    </source>
</reference>
<evidence type="ECO:0000256" key="6">
    <source>
        <dbReference type="ARBA" id="ARBA00023157"/>
    </source>
</evidence>
<dbReference type="OrthoDB" id="10264505at2759"/>
<evidence type="ECO:0000256" key="10">
    <source>
        <dbReference type="SAM" id="SignalP"/>
    </source>
</evidence>
<dbReference type="CDD" id="cd00238">
    <property type="entry name" value="ERp29c"/>
    <property type="match status" value="1"/>
</dbReference>
<organism evidence="12 13">
    <name type="scientific">Hypholoma sublateritium (strain FD-334 SS-4)</name>
    <dbReference type="NCBI Taxonomy" id="945553"/>
    <lineage>
        <taxon>Eukaryota</taxon>
        <taxon>Fungi</taxon>
        <taxon>Dikarya</taxon>
        <taxon>Basidiomycota</taxon>
        <taxon>Agaricomycotina</taxon>
        <taxon>Agaricomycetes</taxon>
        <taxon>Agaricomycetidae</taxon>
        <taxon>Agaricales</taxon>
        <taxon>Agaricineae</taxon>
        <taxon>Strophariaceae</taxon>
        <taxon>Hypholoma</taxon>
    </lineage>
</organism>
<dbReference type="PANTHER" id="PTHR45672:SF11">
    <property type="entry name" value="PROTEIN DISULFIDE-ISOMERASE C17H9.14C"/>
    <property type="match status" value="1"/>
</dbReference>